<dbReference type="PANTHER" id="PTHR30185:SF12">
    <property type="entry name" value="TRANSCRIPTIONAL REGULATOR MANR"/>
    <property type="match status" value="1"/>
</dbReference>
<dbReference type="Gene3D" id="1.10.10.10">
    <property type="entry name" value="Winged helix-like DNA-binding domain superfamily/Winged helix DNA-binding domain"/>
    <property type="match status" value="2"/>
</dbReference>
<feature type="domain" description="PTS EIIA type-2" evidence="5">
    <location>
        <begin position="506"/>
        <end position="644"/>
    </location>
</feature>
<dbReference type="GO" id="GO:0006355">
    <property type="term" value="P:regulation of DNA-templated transcription"/>
    <property type="evidence" value="ECO:0007669"/>
    <property type="project" value="InterPro"/>
</dbReference>
<gene>
    <name evidence="8" type="ORF">DFQ00_1068</name>
    <name evidence="9" type="ORF">HUB98_02450</name>
</gene>
<evidence type="ECO:0000256" key="2">
    <source>
        <dbReference type="ARBA" id="ARBA00023015"/>
    </source>
</evidence>
<dbReference type="InterPro" id="IPR002178">
    <property type="entry name" value="PTS_EIIA_type-2_dom"/>
</dbReference>
<keyword evidence="4" id="KW-0804">Transcription</keyword>
<organism evidence="8 10">
    <name type="scientific">Paenibacillus barcinonensis</name>
    <dbReference type="NCBI Taxonomy" id="198119"/>
    <lineage>
        <taxon>Bacteria</taxon>
        <taxon>Bacillati</taxon>
        <taxon>Bacillota</taxon>
        <taxon>Bacilli</taxon>
        <taxon>Bacillales</taxon>
        <taxon>Paenibacillaceae</taxon>
        <taxon>Paenibacillus</taxon>
    </lineage>
</organism>
<dbReference type="SUPFAM" id="SSF46785">
    <property type="entry name" value="Winged helix' DNA-binding domain"/>
    <property type="match status" value="1"/>
</dbReference>
<dbReference type="InterPro" id="IPR036634">
    <property type="entry name" value="PRD_sf"/>
</dbReference>
<dbReference type="PROSITE" id="PS51372">
    <property type="entry name" value="PRD_2"/>
    <property type="match status" value="1"/>
</dbReference>
<dbReference type="EMBL" id="QJSW01000006">
    <property type="protein sequence ID" value="PYE49028.1"/>
    <property type="molecule type" value="Genomic_DNA"/>
</dbReference>
<protein>
    <submittedName>
        <fullName evidence="9">Transcription antiterminator</fullName>
    </submittedName>
    <submittedName>
        <fullName evidence="8">Transcriptional antiterminator</fullName>
    </submittedName>
</protein>
<evidence type="ECO:0000313" key="11">
    <source>
        <dbReference type="Proteomes" id="UP000509327"/>
    </source>
</evidence>
<reference evidence="8 10" key="1">
    <citation type="submission" date="2018-06" db="EMBL/GenBank/DDBJ databases">
        <title>Genomic Encyclopedia of Type Strains, Phase III (KMG-III): the genomes of soil and plant-associated and newly described type strains.</title>
        <authorList>
            <person name="Whitman W."/>
        </authorList>
    </citation>
    <scope>NUCLEOTIDE SEQUENCE [LARGE SCALE GENOMIC DNA]</scope>
    <source>
        <strain evidence="8 10">CECT 7022</strain>
    </source>
</reference>
<feature type="domain" description="PRD" evidence="7">
    <location>
        <begin position="294"/>
        <end position="401"/>
    </location>
</feature>
<evidence type="ECO:0000259" key="5">
    <source>
        <dbReference type="PROSITE" id="PS51094"/>
    </source>
</evidence>
<dbReference type="InterPro" id="IPR007737">
    <property type="entry name" value="Mga_HTH"/>
</dbReference>
<dbReference type="SUPFAM" id="SSF55804">
    <property type="entry name" value="Phoshotransferase/anion transport protein"/>
    <property type="match status" value="1"/>
</dbReference>
<dbReference type="InterPro" id="IPR016152">
    <property type="entry name" value="PTrfase/Anion_transptr"/>
</dbReference>
<evidence type="ECO:0000256" key="4">
    <source>
        <dbReference type="ARBA" id="ARBA00023163"/>
    </source>
</evidence>
<name>A0A2V4VVB2_PAEBA</name>
<evidence type="ECO:0000256" key="1">
    <source>
        <dbReference type="ARBA" id="ARBA00022737"/>
    </source>
</evidence>
<keyword evidence="3" id="KW-0010">Activator</keyword>
<dbReference type="Pfam" id="PF00874">
    <property type="entry name" value="PRD"/>
    <property type="match status" value="1"/>
</dbReference>
<dbReference type="PROSITE" id="PS51094">
    <property type="entry name" value="PTS_EIIA_TYPE_2"/>
    <property type="match status" value="1"/>
</dbReference>
<dbReference type="EMBL" id="CP054614">
    <property type="protein sequence ID" value="QKS55283.1"/>
    <property type="molecule type" value="Genomic_DNA"/>
</dbReference>
<dbReference type="Gene3D" id="3.40.50.2300">
    <property type="match status" value="1"/>
</dbReference>
<dbReference type="PANTHER" id="PTHR30185">
    <property type="entry name" value="CRYPTIC BETA-GLUCOSIDE BGL OPERON ANTITERMINATOR"/>
    <property type="match status" value="1"/>
</dbReference>
<dbReference type="Gene3D" id="1.10.1790.10">
    <property type="entry name" value="PRD domain"/>
    <property type="match status" value="1"/>
</dbReference>
<dbReference type="RefSeq" id="WP_110896577.1">
    <property type="nucleotide sequence ID" value="NZ_CP054614.1"/>
</dbReference>
<dbReference type="Pfam" id="PF08279">
    <property type="entry name" value="HTH_11"/>
    <property type="match status" value="1"/>
</dbReference>
<proteinExistence type="predicted"/>
<dbReference type="InterPro" id="IPR036390">
    <property type="entry name" value="WH_DNA-bd_sf"/>
</dbReference>
<evidence type="ECO:0000259" key="6">
    <source>
        <dbReference type="PROSITE" id="PS51099"/>
    </source>
</evidence>
<dbReference type="InterPro" id="IPR013011">
    <property type="entry name" value="PTS_EIIB_2"/>
</dbReference>
<dbReference type="Pfam" id="PF00359">
    <property type="entry name" value="PTS_EIIA_2"/>
    <property type="match status" value="1"/>
</dbReference>
<dbReference type="InterPro" id="IPR036388">
    <property type="entry name" value="WH-like_DNA-bd_sf"/>
</dbReference>
<dbReference type="Proteomes" id="UP000247790">
    <property type="component" value="Unassembled WGS sequence"/>
</dbReference>
<evidence type="ECO:0000259" key="7">
    <source>
        <dbReference type="PROSITE" id="PS51372"/>
    </source>
</evidence>
<sequence>MNERHLDILLHLLNANTPVTGSALAQLFNVSDRTVRSDIRAINAELLEQKMEIQSSKQRGYYVDDWAKPAIRQRLNRLWEEKPMSVLPDTPVERMTYIVFALSFSTSYIGMEQLAEHIYVSRTTINLDVRRLQEIIEQIPQLELKVSTTKGLLLVGNEISKRALMLYVLQLELTHRKMEIVNRLRIVLPEEQLNDRLLDLQNLIINMLNAGGYFLADHEIVSLSFDFFITFKRIEHGFGIVTPVDENLDHELTATLRKALVGVVDTMDDKEIAYLLQRMRSKRLLSKQSGQLHGFGEEAAYIVDRLIADIQRKFGIPFNENTVLRNHLIQHIDPLINRLKTHTFEFNPLSEETRKRYPFAFEMSNVLVPIIQNQYGLLLNESELAFIALHLAVALEEVFEKPAVAILCGSGLATAQILYRRVMSYYGERLDLIGWYSVYQLDALLREEFGKVDLLITTIPIEQEVNIPLLLVNPLLSKSDMAQIESYLTGSMMVPQPRSEELTDTSFFNEQCFHYFVKGQDYISVLKQMAQSLLKEKAITDVDDFIASVLERERMQSTVFGNAIALPHAMDYQANFTFVSIGVLKEAIKHEGKRIKIVLLVAINPKEKEKLKQLYKVIEHILDREDIKNLSQASQFEQFIKYIY</sequence>
<keyword evidence="11" id="KW-1185">Reference proteome</keyword>
<dbReference type="PROSITE" id="PS00372">
    <property type="entry name" value="PTS_EIIA_TYPE_2_HIS"/>
    <property type="match status" value="1"/>
</dbReference>
<dbReference type="Pfam" id="PF05043">
    <property type="entry name" value="Mga"/>
    <property type="match status" value="1"/>
</dbReference>
<evidence type="ECO:0000256" key="3">
    <source>
        <dbReference type="ARBA" id="ARBA00023159"/>
    </source>
</evidence>
<keyword evidence="2" id="KW-0805">Transcription regulation</keyword>
<evidence type="ECO:0000313" key="10">
    <source>
        <dbReference type="Proteomes" id="UP000247790"/>
    </source>
</evidence>
<dbReference type="GO" id="GO:0008982">
    <property type="term" value="F:protein-N(PI)-phosphohistidine-sugar phosphotransferase activity"/>
    <property type="evidence" value="ECO:0007669"/>
    <property type="project" value="InterPro"/>
</dbReference>
<dbReference type="AlphaFoldDB" id="A0A2V4VVB2"/>
<reference evidence="9 11" key="2">
    <citation type="submission" date="2020-06" db="EMBL/GenBank/DDBJ databases">
        <title>Complete genome of Paenibacillus barcinonensis KACC11450.</title>
        <authorList>
            <person name="Kim M."/>
            <person name="Park Y.-J."/>
            <person name="Shin J.-H."/>
        </authorList>
    </citation>
    <scope>NUCLEOTIDE SEQUENCE [LARGE SCALE GENOMIC DNA]</scope>
    <source>
        <strain evidence="9 11">KACC11450</strain>
    </source>
</reference>
<dbReference type="Proteomes" id="UP000509327">
    <property type="component" value="Chromosome"/>
</dbReference>
<evidence type="ECO:0000313" key="9">
    <source>
        <dbReference type="EMBL" id="QKS55283.1"/>
    </source>
</evidence>
<keyword evidence="1" id="KW-0677">Repeat</keyword>
<dbReference type="OrthoDB" id="3710983at2"/>
<dbReference type="InterPro" id="IPR011608">
    <property type="entry name" value="PRD"/>
</dbReference>
<dbReference type="SUPFAM" id="SSF63520">
    <property type="entry name" value="PTS-regulatory domain, PRD"/>
    <property type="match status" value="1"/>
</dbReference>
<dbReference type="CDD" id="cd05568">
    <property type="entry name" value="PTS_IIB_bgl_like"/>
    <property type="match status" value="1"/>
</dbReference>
<dbReference type="PROSITE" id="PS51099">
    <property type="entry name" value="PTS_EIIB_TYPE_2"/>
    <property type="match status" value="1"/>
</dbReference>
<dbReference type="InterPro" id="IPR050661">
    <property type="entry name" value="BglG_antiterminators"/>
</dbReference>
<feature type="domain" description="PTS EIIB type-2" evidence="6">
    <location>
        <begin position="402"/>
        <end position="496"/>
    </location>
</feature>
<accession>A0A2V4VVB2</accession>
<dbReference type="Gene3D" id="3.40.930.10">
    <property type="entry name" value="Mannitol-specific EII, Chain A"/>
    <property type="match status" value="1"/>
</dbReference>
<dbReference type="InterPro" id="IPR013196">
    <property type="entry name" value="HTH_11"/>
</dbReference>
<dbReference type="GO" id="GO:0009401">
    <property type="term" value="P:phosphoenolpyruvate-dependent sugar phosphotransferase system"/>
    <property type="evidence" value="ECO:0007669"/>
    <property type="project" value="InterPro"/>
</dbReference>
<evidence type="ECO:0000313" key="8">
    <source>
        <dbReference type="EMBL" id="PYE49028.1"/>
    </source>
</evidence>